<feature type="compositionally biased region" description="Basic and acidic residues" evidence="1">
    <location>
        <begin position="20"/>
        <end position="31"/>
    </location>
</feature>
<feature type="region of interest" description="Disordered" evidence="1">
    <location>
        <begin position="357"/>
        <end position="380"/>
    </location>
</feature>
<reference evidence="2 3" key="1">
    <citation type="journal article" date="2013" name="Genome Announc.">
        <title>Draft Genome Sequence of Streptomyces viridochromogenes Strain Tu57, Producer of Avilamycin.</title>
        <authorList>
            <person name="Gruning B.A."/>
            <person name="Erxleben A."/>
            <person name="Hahnlein A."/>
            <person name="Gunther S."/>
        </authorList>
    </citation>
    <scope>NUCLEOTIDE SEQUENCE [LARGE SCALE GENOMIC DNA]</scope>
    <source>
        <strain evidence="2 3">Tue57</strain>
    </source>
</reference>
<dbReference type="AlphaFoldDB" id="L8NZK4"/>
<feature type="compositionally biased region" description="Low complexity" evidence="1">
    <location>
        <begin position="371"/>
        <end position="380"/>
    </location>
</feature>
<evidence type="ECO:0000256" key="1">
    <source>
        <dbReference type="SAM" id="MobiDB-lite"/>
    </source>
</evidence>
<accession>L8NZK4</accession>
<sequence>MRLRTDHLVGHLPQPGDAVLRPDRHGEHDPGRALIPYDPTGRLCRGAGGEAVVHHDGSAPGHRQRGPPLPVTAHPPVQLGPLGRLHGLLLGGLQPGLVDHAPVQDTDPVLADRPEAPLRLPGHAQLADHQHIQRGTETPGHLGGHGHPTARQPQHHHILAAQLRQPLGQQPPGRPAVVVTHTPPPAPTRAGACPVPLRLRLFARRRCRRTCRAGRAPPPRHLAISGRDRTAVAVFNHSYRVTHHGTNGRLHRSGAIVIAAPEPGPTERDMVERAVTCGPYMYAGRAPSFFRGELAAIMIGAAYAAADEYARVVAGRPLTLEPDRTRADLHDYQRHLGEALGVIHTAEVALRRSGWRPAVATSPATPPSPSPRTTASRSCS</sequence>
<gene>
    <name evidence="2" type="ORF">STVIR_8306</name>
</gene>
<protein>
    <submittedName>
        <fullName evidence="2">Uncharacterized protein</fullName>
    </submittedName>
</protein>
<dbReference type="PATRIC" id="fig|1160705.3.peg.8207"/>
<proteinExistence type="predicted"/>
<feature type="region of interest" description="Disordered" evidence="1">
    <location>
        <begin position="1"/>
        <end position="38"/>
    </location>
</feature>
<evidence type="ECO:0000313" key="3">
    <source>
        <dbReference type="Proteomes" id="UP000011205"/>
    </source>
</evidence>
<comment type="caution">
    <text evidence="2">The sequence shown here is derived from an EMBL/GenBank/DDBJ whole genome shotgun (WGS) entry which is preliminary data.</text>
</comment>
<dbReference type="Proteomes" id="UP000011205">
    <property type="component" value="Unassembled WGS sequence"/>
</dbReference>
<dbReference type="Gene3D" id="1.20.140.10">
    <property type="entry name" value="Butyryl-CoA Dehydrogenase, subunit A, domain 3"/>
    <property type="match status" value="1"/>
</dbReference>
<name>L8NZK4_STRVR</name>
<organism evidence="2 3">
    <name type="scientific">Streptomyces viridochromogenes Tue57</name>
    <dbReference type="NCBI Taxonomy" id="1160705"/>
    <lineage>
        <taxon>Bacteria</taxon>
        <taxon>Bacillati</taxon>
        <taxon>Actinomycetota</taxon>
        <taxon>Actinomycetes</taxon>
        <taxon>Kitasatosporales</taxon>
        <taxon>Streptomycetaceae</taxon>
        <taxon>Streptomyces</taxon>
    </lineage>
</organism>
<evidence type="ECO:0000313" key="2">
    <source>
        <dbReference type="EMBL" id="ELS50716.1"/>
    </source>
</evidence>
<dbReference type="EMBL" id="AMLP01000267">
    <property type="protein sequence ID" value="ELS50716.1"/>
    <property type="molecule type" value="Genomic_DNA"/>
</dbReference>